<dbReference type="PROSITE" id="PS51450">
    <property type="entry name" value="LRR"/>
    <property type="match status" value="3"/>
</dbReference>
<dbReference type="Pfam" id="PF00560">
    <property type="entry name" value="LRR_1"/>
    <property type="match status" value="1"/>
</dbReference>
<dbReference type="Gene3D" id="3.80.10.10">
    <property type="entry name" value="Ribonuclease Inhibitor"/>
    <property type="match status" value="2"/>
</dbReference>
<proteinExistence type="predicted"/>
<dbReference type="Proteomes" id="UP000325155">
    <property type="component" value="Chromosome"/>
</dbReference>
<accession>A0A5C0UE24</accession>
<keyword evidence="2" id="KW-0677">Repeat</keyword>
<dbReference type="AlphaFoldDB" id="A0A5C0UE24"/>
<evidence type="ECO:0000256" key="1">
    <source>
        <dbReference type="ARBA" id="ARBA00022614"/>
    </source>
</evidence>
<dbReference type="SMART" id="SM00369">
    <property type="entry name" value="LRR_TYP"/>
    <property type="match status" value="8"/>
</dbReference>
<evidence type="ECO:0000313" key="3">
    <source>
        <dbReference type="EMBL" id="QEK37957.1"/>
    </source>
</evidence>
<evidence type="ECO:0000313" key="4">
    <source>
        <dbReference type="Proteomes" id="UP000325155"/>
    </source>
</evidence>
<sequence>MQSIVATPDQAMLDEMRADIEIYKKVRKENDECDKAIALNRRHIMPFMFYISRKQVEVETKDEKGAITKAEEHIINADNAKDVISFLTGDGLFYKIDPSNPNYVENENYKLSYPFDALKYNLAHYIDVNEFRFENIQKCASSGILHIRGKEQYFSMKYVSMHDDEVKKSLGCLQLLTLSGYIVPSLEKGVFEGLDSLNTLGLSCRSLRSIDLGAFNGLNNLKELHMSRTSLSSSLKPGLFAGLSNLIKLNLSHNKFTSLKPGLFEGLSSVIKLNLSDNQITEIEQGVFEGLSSVTKLNLSGCKLTSLEPGAFAGLSSVTDLDLSDNQITEIEKGVFEGLSSLKSLALYENQITEIKPGAFEELSSLTELNLSRNKINFSPLEALRERYQNIKIVS</sequence>
<dbReference type="RefSeq" id="WP_148980804.1">
    <property type="nucleotide sequence ID" value="NZ_CP043315.1"/>
</dbReference>
<dbReference type="InterPro" id="IPR003591">
    <property type="entry name" value="Leu-rich_rpt_typical-subtyp"/>
</dbReference>
<gene>
    <name evidence="3" type="ORF">FZC35_00990</name>
</gene>
<dbReference type="InterPro" id="IPR050333">
    <property type="entry name" value="SLRP"/>
</dbReference>
<dbReference type="FunFam" id="3.80.10.10:FF:001164">
    <property type="entry name" value="GH01279p"/>
    <property type="match status" value="1"/>
</dbReference>
<dbReference type="SUPFAM" id="SSF52058">
    <property type="entry name" value="L domain-like"/>
    <property type="match status" value="1"/>
</dbReference>
<organism evidence="3 4">
    <name type="scientific">Candidatus Cytomitobacter indipagum</name>
    <dbReference type="NCBI Taxonomy" id="2601575"/>
    <lineage>
        <taxon>Bacteria</taxon>
        <taxon>Pseudomonadati</taxon>
        <taxon>Pseudomonadota</taxon>
        <taxon>Alphaproteobacteria</taxon>
        <taxon>Holosporales</taxon>
        <taxon>Holosporaceae</taxon>
        <taxon>Candidatus Cytomitobacter</taxon>
    </lineage>
</organism>
<name>A0A5C0UE24_9PROT</name>
<dbReference type="KEGG" id="cip:FZC35_00990"/>
<keyword evidence="4" id="KW-1185">Reference proteome</keyword>
<protein>
    <submittedName>
        <fullName evidence="3">Leucine-rich repeat domain-containing protein</fullName>
    </submittedName>
</protein>
<dbReference type="InterPro" id="IPR032675">
    <property type="entry name" value="LRR_dom_sf"/>
</dbReference>
<keyword evidence="1" id="KW-0433">Leucine-rich repeat</keyword>
<reference evidence="3 4" key="1">
    <citation type="submission" date="2019-08" db="EMBL/GenBank/DDBJ databases">
        <title>Highly reduced genomes of protist endosymbionts show evolutionary convergence.</title>
        <authorList>
            <person name="George E."/>
            <person name="Husnik F."/>
            <person name="Tashyreva D."/>
            <person name="Prokopchuk G."/>
            <person name="Horak A."/>
            <person name="Kwong W.K."/>
            <person name="Lukes J."/>
            <person name="Keeling P.J."/>
        </authorList>
    </citation>
    <scope>NUCLEOTIDE SEQUENCE [LARGE SCALE GENOMIC DNA]</scope>
    <source>
        <strain evidence="3">1605</strain>
    </source>
</reference>
<dbReference type="OrthoDB" id="8532199at2"/>
<dbReference type="GO" id="GO:0009274">
    <property type="term" value="C:peptidoglycan-based cell wall"/>
    <property type="evidence" value="ECO:0007669"/>
    <property type="project" value="UniProtKB-ARBA"/>
</dbReference>
<dbReference type="PANTHER" id="PTHR45712:SF22">
    <property type="entry name" value="INSULIN-LIKE GROWTH FACTOR-BINDING PROTEIN COMPLEX ACID LABILE SUBUNIT"/>
    <property type="match status" value="1"/>
</dbReference>
<dbReference type="Pfam" id="PF13855">
    <property type="entry name" value="LRR_8"/>
    <property type="match status" value="3"/>
</dbReference>
<dbReference type="GO" id="GO:0005615">
    <property type="term" value="C:extracellular space"/>
    <property type="evidence" value="ECO:0007669"/>
    <property type="project" value="TreeGrafter"/>
</dbReference>
<dbReference type="FunFam" id="3.80.10.10:FF:000732">
    <property type="entry name" value="GD11101"/>
    <property type="match status" value="1"/>
</dbReference>
<dbReference type="EMBL" id="CP043315">
    <property type="protein sequence ID" value="QEK37957.1"/>
    <property type="molecule type" value="Genomic_DNA"/>
</dbReference>
<dbReference type="PANTHER" id="PTHR45712">
    <property type="entry name" value="AGAP008170-PA"/>
    <property type="match status" value="1"/>
</dbReference>
<dbReference type="InterPro" id="IPR001611">
    <property type="entry name" value="Leu-rich_rpt"/>
</dbReference>
<evidence type="ECO:0000256" key="2">
    <source>
        <dbReference type="ARBA" id="ARBA00022737"/>
    </source>
</evidence>